<sequence length="138" mass="15177">MPTSSPYPPEVIPTIRVVAMPTDTNPAGDVFGGWLVSQMDLAAGTAAAFRAKGRCVTVAIDSFIFHEPVAVGDEVSIYTKITQTGTSSIIVHVETWRRARNTNERRRVTQGKFTFVALDQNRKPRRLPPESGFDTITD</sequence>
<dbReference type="EMBL" id="CP014692">
    <property type="protein sequence ID" value="AQS84885.1"/>
    <property type="molecule type" value="Genomic_DNA"/>
</dbReference>
<proteinExistence type="inferred from homology"/>
<evidence type="ECO:0000256" key="3">
    <source>
        <dbReference type="PROSITE-ProRule" id="PRU01106"/>
    </source>
</evidence>
<dbReference type="GO" id="GO:0052816">
    <property type="term" value="F:long-chain fatty acyl-CoA hydrolase activity"/>
    <property type="evidence" value="ECO:0007669"/>
    <property type="project" value="TreeGrafter"/>
</dbReference>
<gene>
    <name evidence="5" type="ORF">A0U92_08965</name>
</gene>
<reference evidence="5 6" key="1">
    <citation type="submission" date="2016-03" db="EMBL/GenBank/DDBJ databases">
        <title>Acetic acid bacteria sequencing.</title>
        <authorList>
            <person name="Brandt J."/>
            <person name="Jakob F."/>
            <person name="Vogel R.F."/>
        </authorList>
    </citation>
    <scope>NUCLEOTIDE SEQUENCE [LARGE SCALE GENOMIC DNA]</scope>
    <source>
        <strain evidence="5 6">TMW2.1153</strain>
    </source>
</reference>
<dbReference type="PANTHER" id="PTHR11049">
    <property type="entry name" value="ACYL COENZYME A THIOESTER HYDROLASE"/>
    <property type="match status" value="1"/>
</dbReference>
<dbReference type="SUPFAM" id="SSF54637">
    <property type="entry name" value="Thioesterase/thiol ester dehydrase-isomerase"/>
    <property type="match status" value="1"/>
</dbReference>
<accession>A0A1U9KGF3</accession>
<dbReference type="Proteomes" id="UP000188937">
    <property type="component" value="Chromosome"/>
</dbReference>
<dbReference type="GO" id="GO:0005829">
    <property type="term" value="C:cytosol"/>
    <property type="evidence" value="ECO:0007669"/>
    <property type="project" value="TreeGrafter"/>
</dbReference>
<organism evidence="5 6">
    <name type="scientific">Acetobacter aceti</name>
    <dbReference type="NCBI Taxonomy" id="435"/>
    <lineage>
        <taxon>Bacteria</taxon>
        <taxon>Pseudomonadati</taxon>
        <taxon>Pseudomonadota</taxon>
        <taxon>Alphaproteobacteria</taxon>
        <taxon>Acetobacterales</taxon>
        <taxon>Acetobacteraceae</taxon>
        <taxon>Acetobacter</taxon>
        <taxon>Acetobacter subgen. Acetobacter</taxon>
    </lineage>
</organism>
<dbReference type="PROSITE" id="PS51770">
    <property type="entry name" value="HOTDOG_ACOT"/>
    <property type="match status" value="1"/>
</dbReference>
<dbReference type="GO" id="GO:0006637">
    <property type="term" value="P:acyl-CoA metabolic process"/>
    <property type="evidence" value="ECO:0007669"/>
    <property type="project" value="TreeGrafter"/>
</dbReference>
<dbReference type="Pfam" id="PF03061">
    <property type="entry name" value="4HBT"/>
    <property type="match status" value="1"/>
</dbReference>
<feature type="domain" description="HotDog ACOT-type" evidence="4">
    <location>
        <begin position="9"/>
        <end position="121"/>
    </location>
</feature>
<keyword evidence="6" id="KW-1185">Reference proteome</keyword>
<evidence type="ECO:0000256" key="1">
    <source>
        <dbReference type="ARBA" id="ARBA00010458"/>
    </source>
</evidence>
<dbReference type="OrthoDB" id="9801856at2"/>
<evidence type="ECO:0000313" key="6">
    <source>
        <dbReference type="Proteomes" id="UP000188937"/>
    </source>
</evidence>
<dbReference type="CDD" id="cd03442">
    <property type="entry name" value="BFIT_BACH"/>
    <property type="match status" value="1"/>
</dbReference>
<keyword evidence="2 3" id="KW-0378">Hydrolase</keyword>
<protein>
    <submittedName>
        <fullName evidence="5">Acyl-CoA thioesterase</fullName>
    </submittedName>
</protein>
<dbReference type="PANTHER" id="PTHR11049:SF5">
    <property type="entry name" value="ACYL-COA THIOESTER HYDROLASE YCIA"/>
    <property type="match status" value="1"/>
</dbReference>
<dbReference type="AlphaFoldDB" id="A0A1U9KGF3"/>
<evidence type="ECO:0000313" key="5">
    <source>
        <dbReference type="EMBL" id="AQS84885.1"/>
    </source>
</evidence>
<dbReference type="InterPro" id="IPR006683">
    <property type="entry name" value="Thioestr_dom"/>
</dbReference>
<name>A0A1U9KGF3_ACEAC</name>
<comment type="similarity">
    <text evidence="1">Belongs to the acyl coenzyme A hydrolase family.</text>
</comment>
<dbReference type="eggNOG" id="COG1607">
    <property type="taxonomic scope" value="Bacteria"/>
</dbReference>
<dbReference type="InterPro" id="IPR033120">
    <property type="entry name" value="HOTDOG_ACOT"/>
</dbReference>
<dbReference type="InterPro" id="IPR040170">
    <property type="entry name" value="Cytosol_ACT"/>
</dbReference>
<dbReference type="GO" id="GO:0009062">
    <property type="term" value="P:fatty acid catabolic process"/>
    <property type="evidence" value="ECO:0007669"/>
    <property type="project" value="TreeGrafter"/>
</dbReference>
<dbReference type="KEGG" id="aace:A0U92_08965"/>
<dbReference type="Gene3D" id="3.10.129.10">
    <property type="entry name" value="Hotdog Thioesterase"/>
    <property type="match status" value="1"/>
</dbReference>
<evidence type="ECO:0000259" key="4">
    <source>
        <dbReference type="PROSITE" id="PS51770"/>
    </source>
</evidence>
<dbReference type="InterPro" id="IPR029069">
    <property type="entry name" value="HotDog_dom_sf"/>
</dbReference>
<evidence type="ECO:0000256" key="2">
    <source>
        <dbReference type="ARBA" id="ARBA00022801"/>
    </source>
</evidence>